<feature type="compositionally biased region" description="Polar residues" evidence="1">
    <location>
        <begin position="24"/>
        <end position="42"/>
    </location>
</feature>
<accession>A0A0B6ZA85</accession>
<evidence type="ECO:0000313" key="2">
    <source>
        <dbReference type="EMBL" id="CEK65413.1"/>
    </source>
</evidence>
<feature type="non-terminal residue" evidence="2">
    <location>
        <position position="1"/>
    </location>
</feature>
<feature type="non-terminal residue" evidence="2">
    <location>
        <position position="75"/>
    </location>
</feature>
<gene>
    <name evidence="2" type="primary">ORF54940</name>
</gene>
<proteinExistence type="predicted"/>
<organism evidence="2">
    <name type="scientific">Arion vulgaris</name>
    <dbReference type="NCBI Taxonomy" id="1028688"/>
    <lineage>
        <taxon>Eukaryota</taxon>
        <taxon>Metazoa</taxon>
        <taxon>Spiralia</taxon>
        <taxon>Lophotrochozoa</taxon>
        <taxon>Mollusca</taxon>
        <taxon>Gastropoda</taxon>
        <taxon>Heterobranchia</taxon>
        <taxon>Euthyneura</taxon>
        <taxon>Panpulmonata</taxon>
        <taxon>Eupulmonata</taxon>
        <taxon>Stylommatophora</taxon>
        <taxon>Helicina</taxon>
        <taxon>Arionoidea</taxon>
        <taxon>Arionidae</taxon>
        <taxon>Arion</taxon>
    </lineage>
</organism>
<name>A0A0B6ZA85_9EUPU</name>
<protein>
    <submittedName>
        <fullName evidence="2">Uncharacterized protein</fullName>
    </submittedName>
</protein>
<feature type="region of interest" description="Disordered" evidence="1">
    <location>
        <begin position="24"/>
        <end position="49"/>
    </location>
</feature>
<reference evidence="2" key="1">
    <citation type="submission" date="2014-12" db="EMBL/GenBank/DDBJ databases">
        <title>Insight into the proteome of Arion vulgaris.</title>
        <authorList>
            <person name="Aradska J."/>
            <person name="Bulat T."/>
            <person name="Smidak R."/>
            <person name="Sarate P."/>
            <person name="Gangsoo J."/>
            <person name="Sialana F."/>
            <person name="Bilban M."/>
            <person name="Lubec G."/>
        </authorList>
    </citation>
    <scope>NUCLEOTIDE SEQUENCE</scope>
    <source>
        <tissue evidence="2">Skin</tissue>
    </source>
</reference>
<sequence>RTYVKVQAHVNPSVFDNLMRSKVKSGTNQHLSSTDSSSQGDFTKSEPCCQNGFDRNIKTNSSLFDANGEIKDVLG</sequence>
<dbReference type="AlphaFoldDB" id="A0A0B6ZA85"/>
<dbReference type="EMBL" id="HACG01018548">
    <property type="protein sequence ID" value="CEK65413.1"/>
    <property type="molecule type" value="Transcribed_RNA"/>
</dbReference>
<evidence type="ECO:0000256" key="1">
    <source>
        <dbReference type="SAM" id="MobiDB-lite"/>
    </source>
</evidence>